<comment type="caution">
    <text evidence="3">Lacks conserved residue(s) required for the propagation of feature annotation.</text>
</comment>
<evidence type="ECO:0000256" key="1">
    <source>
        <dbReference type="ARBA" id="ARBA00022737"/>
    </source>
</evidence>
<evidence type="ECO:0000259" key="4">
    <source>
        <dbReference type="PROSITE" id="PS50287"/>
    </source>
</evidence>
<reference evidence="5 6" key="1">
    <citation type="submission" date="2020-06" db="EMBL/GenBank/DDBJ databases">
        <authorList>
            <person name="Li R."/>
            <person name="Bekaert M."/>
        </authorList>
    </citation>
    <scope>NUCLEOTIDE SEQUENCE [LARGE SCALE GENOMIC DNA]</scope>
    <source>
        <strain evidence="6">wild</strain>
    </source>
</reference>
<dbReference type="PANTHER" id="PTHR22906:SF21">
    <property type="entry name" value="SEMA DOMAIN-CONTAINING PROTEIN"/>
    <property type="match status" value="1"/>
</dbReference>
<evidence type="ECO:0000313" key="6">
    <source>
        <dbReference type="Proteomes" id="UP000507470"/>
    </source>
</evidence>
<dbReference type="SMART" id="SM00209">
    <property type="entry name" value="TSP1"/>
    <property type="match status" value="2"/>
</dbReference>
<evidence type="ECO:0000256" key="3">
    <source>
        <dbReference type="PROSITE-ProRule" id="PRU00196"/>
    </source>
</evidence>
<dbReference type="PROSITE" id="PS50092">
    <property type="entry name" value="TSP1"/>
    <property type="match status" value="2"/>
</dbReference>
<dbReference type="EMBL" id="CACVKT020009703">
    <property type="protein sequence ID" value="CAC5422956.1"/>
    <property type="molecule type" value="Genomic_DNA"/>
</dbReference>
<dbReference type="GO" id="GO:0016020">
    <property type="term" value="C:membrane"/>
    <property type="evidence" value="ECO:0007669"/>
    <property type="project" value="InterPro"/>
</dbReference>
<accession>A0A6J8ET51</accession>
<dbReference type="Gene3D" id="3.10.250.10">
    <property type="entry name" value="SRCR-like domain"/>
    <property type="match status" value="1"/>
</dbReference>
<feature type="disulfide bond" evidence="3">
    <location>
        <begin position="9"/>
        <end position="19"/>
    </location>
</feature>
<dbReference type="InterPro" id="IPR000884">
    <property type="entry name" value="TSP1_rpt"/>
</dbReference>
<dbReference type="InterPro" id="IPR036772">
    <property type="entry name" value="SRCR-like_dom_sf"/>
</dbReference>
<dbReference type="SUPFAM" id="SSF56487">
    <property type="entry name" value="SRCR-like"/>
    <property type="match status" value="1"/>
</dbReference>
<dbReference type="PANTHER" id="PTHR22906">
    <property type="entry name" value="PROPERDIN"/>
    <property type="match status" value="1"/>
</dbReference>
<dbReference type="Pfam" id="PF00530">
    <property type="entry name" value="SRCR"/>
    <property type="match status" value="1"/>
</dbReference>
<dbReference type="PRINTS" id="PR01705">
    <property type="entry name" value="TSP1REPEAT"/>
</dbReference>
<keyword evidence="6" id="KW-1185">Reference proteome</keyword>
<evidence type="ECO:0000313" key="5">
    <source>
        <dbReference type="EMBL" id="CAC5422956.1"/>
    </source>
</evidence>
<dbReference type="InterPro" id="IPR036383">
    <property type="entry name" value="TSP1_rpt_sf"/>
</dbReference>
<keyword evidence="2 3" id="KW-1015">Disulfide bond</keyword>
<evidence type="ECO:0000256" key="2">
    <source>
        <dbReference type="ARBA" id="ARBA00023157"/>
    </source>
</evidence>
<dbReference type="AlphaFoldDB" id="A0A6J8ET51"/>
<dbReference type="PROSITE" id="PS50287">
    <property type="entry name" value="SRCR_2"/>
    <property type="match status" value="1"/>
</dbReference>
<dbReference type="FunFam" id="2.20.100.10:FF:000001">
    <property type="entry name" value="semaphorin-5A isoform X1"/>
    <property type="match status" value="1"/>
</dbReference>
<dbReference type="SUPFAM" id="SSF82895">
    <property type="entry name" value="TSP-1 type 1 repeat"/>
    <property type="match status" value="2"/>
</dbReference>
<proteinExistence type="predicted"/>
<feature type="domain" description="SRCR" evidence="4">
    <location>
        <begin position="1"/>
        <end position="40"/>
    </location>
</feature>
<dbReference type="OrthoDB" id="446173at2759"/>
<name>A0A6J8ET51_MYTCO</name>
<dbReference type="Gene3D" id="2.20.100.10">
    <property type="entry name" value="Thrombospondin type-1 (TSP1) repeat"/>
    <property type="match status" value="2"/>
</dbReference>
<sequence length="169" mass="18378">MIWMDDVNCNGQESSLKTCSFAGWGSYNCGTGENVGIRCHCGCSVNRQWESWSLWTSCNSICCSGTRKRTRRCDNPLPTFGGSSCTGNSEQSRTCTGTSCSVRGNWGSWSHWTGCSSSCDSGYQTKHRVCNNPVPSSSGLYCNGKSFAVRNSNIANCPGKSIIKRFNLS</sequence>
<dbReference type="InterPro" id="IPR052065">
    <property type="entry name" value="Compl_asym_regulator"/>
</dbReference>
<dbReference type="InterPro" id="IPR001190">
    <property type="entry name" value="SRCR"/>
</dbReference>
<protein>
    <submittedName>
        <fullName evidence="5">HMCN</fullName>
    </submittedName>
</protein>
<dbReference type="Pfam" id="PF00090">
    <property type="entry name" value="TSP_1"/>
    <property type="match status" value="2"/>
</dbReference>
<gene>
    <name evidence="5" type="ORF">MCOR_54967</name>
</gene>
<keyword evidence="1" id="KW-0677">Repeat</keyword>
<organism evidence="5 6">
    <name type="scientific">Mytilus coruscus</name>
    <name type="common">Sea mussel</name>
    <dbReference type="NCBI Taxonomy" id="42192"/>
    <lineage>
        <taxon>Eukaryota</taxon>
        <taxon>Metazoa</taxon>
        <taxon>Spiralia</taxon>
        <taxon>Lophotrochozoa</taxon>
        <taxon>Mollusca</taxon>
        <taxon>Bivalvia</taxon>
        <taxon>Autobranchia</taxon>
        <taxon>Pteriomorphia</taxon>
        <taxon>Mytilida</taxon>
        <taxon>Mytiloidea</taxon>
        <taxon>Mytilidae</taxon>
        <taxon>Mytilinae</taxon>
        <taxon>Mytilus</taxon>
    </lineage>
</organism>
<dbReference type="Proteomes" id="UP000507470">
    <property type="component" value="Unassembled WGS sequence"/>
</dbReference>